<accession>T0ZEY1</accession>
<organism evidence="1">
    <name type="scientific">mine drainage metagenome</name>
    <dbReference type="NCBI Taxonomy" id="410659"/>
    <lineage>
        <taxon>unclassified sequences</taxon>
        <taxon>metagenomes</taxon>
        <taxon>ecological metagenomes</taxon>
    </lineage>
</organism>
<reference evidence="1" key="1">
    <citation type="submission" date="2013-08" db="EMBL/GenBank/DDBJ databases">
        <authorList>
            <person name="Mendez C."/>
            <person name="Richter M."/>
            <person name="Ferrer M."/>
            <person name="Sanchez J."/>
        </authorList>
    </citation>
    <scope>NUCLEOTIDE SEQUENCE</scope>
</reference>
<name>T0ZEY1_9ZZZZ</name>
<proteinExistence type="predicted"/>
<evidence type="ECO:0000313" key="1">
    <source>
        <dbReference type="EMBL" id="EQD28215.1"/>
    </source>
</evidence>
<dbReference type="PANTHER" id="PTHR34472:SF1">
    <property type="entry name" value="SULFUR CARRIER PROTEIN THIS"/>
    <property type="match status" value="1"/>
</dbReference>
<reference evidence="1" key="2">
    <citation type="journal article" date="2014" name="ISME J.">
        <title>Microbial stratification in low pH oxic and suboxic macroscopic growths along an acid mine drainage.</title>
        <authorList>
            <person name="Mendez-Garcia C."/>
            <person name="Mesa V."/>
            <person name="Sprenger R.R."/>
            <person name="Richter M."/>
            <person name="Diez M.S."/>
            <person name="Solano J."/>
            <person name="Bargiela R."/>
            <person name="Golyshina O.V."/>
            <person name="Manteca A."/>
            <person name="Ramos J.L."/>
            <person name="Gallego J.R."/>
            <person name="Llorente I."/>
            <person name="Martins Dos Santos V.A."/>
            <person name="Jensen O.N."/>
            <person name="Pelaez A.I."/>
            <person name="Sanchez J."/>
            <person name="Ferrer M."/>
        </authorList>
    </citation>
    <scope>NUCLEOTIDE SEQUENCE</scope>
</reference>
<dbReference type="InterPro" id="IPR003749">
    <property type="entry name" value="ThiS/MoaD-like"/>
</dbReference>
<protein>
    <submittedName>
        <fullName evidence="1">ThiS, thiamine-biosynthesis</fullName>
    </submittedName>
</protein>
<dbReference type="PANTHER" id="PTHR34472">
    <property type="entry name" value="SULFUR CARRIER PROTEIN THIS"/>
    <property type="match status" value="1"/>
</dbReference>
<dbReference type="CDD" id="cd00565">
    <property type="entry name" value="Ubl_ThiS"/>
    <property type="match status" value="1"/>
</dbReference>
<gene>
    <name evidence="1" type="ORF">B1A_21255</name>
</gene>
<dbReference type="InterPro" id="IPR012675">
    <property type="entry name" value="Beta-grasp_dom_sf"/>
</dbReference>
<sequence>MELCVNGEKLHLRDGATISELLVKYKLEPVRVAVELNRAIVPKKAYPNTGLKSGDTVEIVTFVGGG</sequence>
<dbReference type="AlphaFoldDB" id="T0ZEY1"/>
<dbReference type="InterPro" id="IPR010035">
    <property type="entry name" value="Thi_S"/>
</dbReference>
<comment type="caution">
    <text evidence="1">The sequence shown here is derived from an EMBL/GenBank/DDBJ whole genome shotgun (WGS) entry which is preliminary data.</text>
</comment>
<dbReference type="EMBL" id="AUZX01015711">
    <property type="protein sequence ID" value="EQD28215.1"/>
    <property type="molecule type" value="Genomic_DNA"/>
</dbReference>
<dbReference type="InterPro" id="IPR016155">
    <property type="entry name" value="Mopterin_synth/thiamin_S_b"/>
</dbReference>
<dbReference type="Gene3D" id="3.10.20.30">
    <property type="match status" value="1"/>
</dbReference>
<dbReference type="SUPFAM" id="SSF54285">
    <property type="entry name" value="MoaD/ThiS"/>
    <property type="match status" value="1"/>
</dbReference>
<dbReference type="NCBIfam" id="TIGR01683">
    <property type="entry name" value="thiS"/>
    <property type="match status" value="1"/>
</dbReference>
<dbReference type="Pfam" id="PF02597">
    <property type="entry name" value="ThiS"/>
    <property type="match status" value="1"/>
</dbReference>